<accession>A0A7G2C0U1</accession>
<reference evidence="3 4" key="1">
    <citation type="submission" date="2020-08" db="EMBL/GenBank/DDBJ databases">
        <authorList>
            <person name="Newling K."/>
            <person name="Davey J."/>
            <person name="Forrester S."/>
        </authorList>
    </citation>
    <scope>NUCLEOTIDE SEQUENCE [LARGE SCALE GENOMIC DNA]</scope>
    <source>
        <strain evidence="4">Crithidia deanei Carvalho (ATCC PRA-265)</strain>
    </source>
</reference>
<keyword evidence="4" id="KW-1185">Reference proteome</keyword>
<organism evidence="3 4">
    <name type="scientific">Angomonas deanei</name>
    <dbReference type="NCBI Taxonomy" id="59799"/>
    <lineage>
        <taxon>Eukaryota</taxon>
        <taxon>Discoba</taxon>
        <taxon>Euglenozoa</taxon>
        <taxon>Kinetoplastea</taxon>
        <taxon>Metakinetoplastina</taxon>
        <taxon>Trypanosomatida</taxon>
        <taxon>Trypanosomatidae</taxon>
        <taxon>Strigomonadinae</taxon>
        <taxon>Angomonas</taxon>
    </lineage>
</organism>
<keyword evidence="1" id="KW-0175">Coiled coil</keyword>
<evidence type="ECO:0000313" key="4">
    <source>
        <dbReference type="Proteomes" id="UP000515908"/>
    </source>
</evidence>
<gene>
    <name evidence="3" type="ORF">ADEAN_000021300</name>
</gene>
<dbReference type="VEuPathDB" id="TriTrypDB:ADEAN_000021300"/>
<evidence type="ECO:0000313" key="3">
    <source>
        <dbReference type="EMBL" id="CAD2212801.1"/>
    </source>
</evidence>
<feature type="region of interest" description="Disordered" evidence="2">
    <location>
        <begin position="1"/>
        <end position="21"/>
    </location>
</feature>
<evidence type="ECO:0000256" key="2">
    <source>
        <dbReference type="SAM" id="MobiDB-lite"/>
    </source>
</evidence>
<feature type="coiled-coil region" evidence="1">
    <location>
        <begin position="168"/>
        <end position="233"/>
    </location>
</feature>
<name>A0A7G2C0U1_9TRYP</name>
<dbReference type="OrthoDB" id="278391at2759"/>
<dbReference type="AlphaFoldDB" id="A0A7G2C0U1"/>
<dbReference type="Proteomes" id="UP000515908">
    <property type="component" value="Chromosome 01"/>
</dbReference>
<evidence type="ECO:0000256" key="1">
    <source>
        <dbReference type="SAM" id="Coils"/>
    </source>
</evidence>
<sequence>MPSLSKEPPAAGGGVPPKEEIHIQTDLNQTNGLSSEEVERQKKLGAFIVQNNIASAEKVFGTPSMRSPPDLLLINRSNEDALRHPKVWYKPWTWFTGGQQVGALQWSERHGAPEPFPAVRRPEAAPAPIEEVEPEVEPRKVIKKKSGLPPVRMEIMKESEVQTLTPKVKEERDMLRQSEARIHQLLQRIEDTRYRYLIPSQDLKCEKEVTRVLRCYEKENEKALQKKHEIMRQREKELMSGVSNQVHSTVDLEKPVITTDVLNCAGLVKQLKTCTSKMVETYSANSLGN</sequence>
<dbReference type="EMBL" id="LR877145">
    <property type="protein sequence ID" value="CAD2212801.1"/>
    <property type="molecule type" value="Genomic_DNA"/>
</dbReference>
<proteinExistence type="predicted"/>
<protein>
    <submittedName>
        <fullName evidence="3">Uncharacterized protein</fullName>
    </submittedName>
</protein>